<dbReference type="Gramene" id="EFJ23775">
    <property type="protein sequence ID" value="EFJ23775"/>
    <property type="gene ID" value="SELMODRAFT_102594"/>
</dbReference>
<evidence type="ECO:0000256" key="2">
    <source>
        <dbReference type="ARBA" id="ARBA00022980"/>
    </source>
</evidence>
<accession>D8RVH3</accession>
<evidence type="ECO:0000256" key="4">
    <source>
        <dbReference type="SAM" id="Coils"/>
    </source>
</evidence>
<dbReference type="AlphaFoldDB" id="D8RVH3"/>
<dbReference type="InterPro" id="IPR036899">
    <property type="entry name" value="Ribosomal_uL13_sf"/>
</dbReference>
<proteinExistence type="inferred from homology"/>
<dbReference type="Proteomes" id="UP000001514">
    <property type="component" value="Unassembled WGS sequence"/>
</dbReference>
<keyword evidence="6" id="KW-1185">Reference proteome</keyword>
<dbReference type="STRING" id="88036.D8RVH3"/>
<reference evidence="5 6" key="1">
    <citation type="journal article" date="2011" name="Science">
        <title>The Selaginella genome identifies genetic changes associated with the evolution of vascular plants.</title>
        <authorList>
            <person name="Banks J.A."/>
            <person name="Nishiyama T."/>
            <person name="Hasebe M."/>
            <person name="Bowman J.L."/>
            <person name="Gribskov M."/>
            <person name="dePamphilis C."/>
            <person name="Albert V.A."/>
            <person name="Aono N."/>
            <person name="Aoyama T."/>
            <person name="Ambrose B.A."/>
            <person name="Ashton N.W."/>
            <person name="Axtell M.J."/>
            <person name="Barker E."/>
            <person name="Barker M.S."/>
            <person name="Bennetzen J.L."/>
            <person name="Bonawitz N.D."/>
            <person name="Chapple C."/>
            <person name="Cheng C."/>
            <person name="Correa L.G."/>
            <person name="Dacre M."/>
            <person name="DeBarry J."/>
            <person name="Dreyer I."/>
            <person name="Elias M."/>
            <person name="Engstrom E.M."/>
            <person name="Estelle M."/>
            <person name="Feng L."/>
            <person name="Finet C."/>
            <person name="Floyd S.K."/>
            <person name="Frommer W.B."/>
            <person name="Fujita T."/>
            <person name="Gramzow L."/>
            <person name="Gutensohn M."/>
            <person name="Harholt J."/>
            <person name="Hattori M."/>
            <person name="Heyl A."/>
            <person name="Hirai T."/>
            <person name="Hiwatashi Y."/>
            <person name="Ishikawa M."/>
            <person name="Iwata M."/>
            <person name="Karol K.G."/>
            <person name="Koehler B."/>
            <person name="Kolukisaoglu U."/>
            <person name="Kubo M."/>
            <person name="Kurata T."/>
            <person name="Lalonde S."/>
            <person name="Li K."/>
            <person name="Li Y."/>
            <person name="Litt A."/>
            <person name="Lyons E."/>
            <person name="Manning G."/>
            <person name="Maruyama T."/>
            <person name="Michael T.P."/>
            <person name="Mikami K."/>
            <person name="Miyazaki S."/>
            <person name="Morinaga S."/>
            <person name="Murata T."/>
            <person name="Mueller-Roeber B."/>
            <person name="Nelson D.R."/>
            <person name="Obara M."/>
            <person name="Oguri Y."/>
            <person name="Olmstead R.G."/>
            <person name="Onodera N."/>
            <person name="Petersen B.L."/>
            <person name="Pils B."/>
            <person name="Prigge M."/>
            <person name="Rensing S.A."/>
            <person name="Riano-Pachon D.M."/>
            <person name="Roberts A.W."/>
            <person name="Sato Y."/>
            <person name="Scheller H.V."/>
            <person name="Schulz B."/>
            <person name="Schulz C."/>
            <person name="Shakirov E.V."/>
            <person name="Shibagaki N."/>
            <person name="Shinohara N."/>
            <person name="Shippen D.E."/>
            <person name="Soerensen I."/>
            <person name="Sotooka R."/>
            <person name="Sugimoto N."/>
            <person name="Sugita M."/>
            <person name="Sumikawa N."/>
            <person name="Tanurdzic M."/>
            <person name="Theissen G."/>
            <person name="Ulvskov P."/>
            <person name="Wakazuki S."/>
            <person name="Weng J.K."/>
            <person name="Willats W.W."/>
            <person name="Wipf D."/>
            <person name="Wolf P.G."/>
            <person name="Yang L."/>
            <person name="Zimmer A.D."/>
            <person name="Zhu Q."/>
            <person name="Mitros T."/>
            <person name="Hellsten U."/>
            <person name="Loque D."/>
            <person name="Otillar R."/>
            <person name="Salamov A."/>
            <person name="Schmutz J."/>
            <person name="Shapiro H."/>
            <person name="Lindquist E."/>
            <person name="Lucas S."/>
            <person name="Rokhsar D."/>
            <person name="Grigoriev I.V."/>
        </authorList>
    </citation>
    <scope>NUCLEOTIDE SEQUENCE [LARGE SCALE GENOMIC DNA]</scope>
</reference>
<protein>
    <recommendedName>
        <fullName evidence="7">Ribosomal protein L13a</fullName>
    </recommendedName>
</protein>
<evidence type="ECO:0000256" key="3">
    <source>
        <dbReference type="ARBA" id="ARBA00023274"/>
    </source>
</evidence>
<dbReference type="GO" id="GO:0022625">
    <property type="term" value="C:cytosolic large ribosomal subunit"/>
    <property type="evidence" value="ECO:0000318"/>
    <property type="project" value="GO_Central"/>
</dbReference>
<dbReference type="GO" id="GO:0005840">
    <property type="term" value="C:ribosome"/>
    <property type="evidence" value="ECO:0000318"/>
    <property type="project" value="GO_Central"/>
</dbReference>
<comment type="similarity">
    <text evidence="1">Belongs to the universal ribosomal protein uL13 family.</text>
</comment>
<evidence type="ECO:0000256" key="1">
    <source>
        <dbReference type="ARBA" id="ARBA00006227"/>
    </source>
</evidence>
<organism evidence="6">
    <name type="scientific">Selaginella moellendorffii</name>
    <name type="common">Spikemoss</name>
    <dbReference type="NCBI Taxonomy" id="88036"/>
    <lineage>
        <taxon>Eukaryota</taxon>
        <taxon>Viridiplantae</taxon>
        <taxon>Streptophyta</taxon>
        <taxon>Embryophyta</taxon>
        <taxon>Tracheophyta</taxon>
        <taxon>Lycopodiopsida</taxon>
        <taxon>Selaginellales</taxon>
        <taxon>Selaginellaceae</taxon>
        <taxon>Selaginella</taxon>
    </lineage>
</organism>
<dbReference type="Gene3D" id="3.90.1180.10">
    <property type="entry name" value="Ribosomal protein L13"/>
    <property type="match status" value="1"/>
</dbReference>
<feature type="coiled-coil region" evidence="4">
    <location>
        <begin position="153"/>
        <end position="197"/>
    </location>
</feature>
<dbReference type="eggNOG" id="KOG3204">
    <property type="taxonomic scope" value="Eukaryota"/>
</dbReference>
<dbReference type="GO" id="GO:0006412">
    <property type="term" value="P:translation"/>
    <property type="evidence" value="ECO:0007669"/>
    <property type="project" value="InterPro"/>
</dbReference>
<dbReference type="GO" id="GO:0017148">
    <property type="term" value="P:negative regulation of translation"/>
    <property type="evidence" value="ECO:0000318"/>
    <property type="project" value="GO_Central"/>
</dbReference>
<name>D8RVH3_SELML</name>
<keyword evidence="2" id="KW-0689">Ribosomal protein</keyword>
<dbReference type="EMBL" id="GL377591">
    <property type="protein sequence ID" value="EFJ23775.1"/>
    <property type="molecule type" value="Genomic_DNA"/>
</dbReference>
<dbReference type="HOGENOM" id="CLU_076922_0_0_1"/>
<dbReference type="GO" id="GO:0003735">
    <property type="term" value="F:structural constituent of ribosome"/>
    <property type="evidence" value="ECO:0000318"/>
    <property type="project" value="GO_Central"/>
</dbReference>
<dbReference type="Pfam" id="PF00572">
    <property type="entry name" value="Ribosomal_L13"/>
    <property type="match status" value="1"/>
</dbReference>
<dbReference type="CDD" id="cd00392">
    <property type="entry name" value="Ribosomal_L13"/>
    <property type="match status" value="1"/>
</dbReference>
<dbReference type="PANTHER" id="PTHR11545:SF3">
    <property type="entry name" value="LARGE RIBOSOMAL SUBUNIT PROTEIN UL13"/>
    <property type="match status" value="1"/>
</dbReference>
<dbReference type="GO" id="GO:0003729">
    <property type="term" value="F:mRNA binding"/>
    <property type="evidence" value="ECO:0000318"/>
    <property type="project" value="GO_Central"/>
</dbReference>
<sequence length="216" mass="24621">MEIVIDGHGHILGRVASICSKELLKGQRLVIVRCEDICMSGGIIRQKMKYHRALRRRSNTNPRRGGPKIETSPSGILARVIKGMLPRSKRAGALRNFKAYDGCPPPYGVVKKMVIPDALKVLRMRRESPFCLLGALARDLGWEGGDFVAKLEAKRKEKALVFYKRKLKFLAERSRILDEYDKKQNELQQQQENLLEGIVVALVFYKIKCKVCSRDR</sequence>
<dbReference type="NCBIfam" id="TIGR01077">
    <property type="entry name" value="L13_A_E"/>
    <property type="match status" value="1"/>
</dbReference>
<dbReference type="InParanoid" id="D8RVH3"/>
<dbReference type="InterPro" id="IPR005822">
    <property type="entry name" value="Ribosomal_uL13"/>
</dbReference>
<evidence type="ECO:0000313" key="6">
    <source>
        <dbReference type="Proteomes" id="UP000001514"/>
    </source>
</evidence>
<keyword evidence="3" id="KW-0687">Ribonucleoprotein</keyword>
<keyword evidence="4" id="KW-0175">Coiled coil</keyword>
<evidence type="ECO:0008006" key="7">
    <source>
        <dbReference type="Google" id="ProtNLM"/>
    </source>
</evidence>
<dbReference type="PANTHER" id="PTHR11545">
    <property type="entry name" value="RIBOSOMAL PROTEIN L13"/>
    <property type="match status" value="1"/>
</dbReference>
<dbReference type="KEGG" id="smo:SELMODRAFT_102594"/>
<gene>
    <name evidence="5" type="ORF">SELMODRAFT_102594</name>
</gene>
<dbReference type="SUPFAM" id="SSF52161">
    <property type="entry name" value="Ribosomal protein L13"/>
    <property type="match status" value="1"/>
</dbReference>
<dbReference type="InterPro" id="IPR005755">
    <property type="entry name" value="Ribosomal_uL13_euk/arc"/>
</dbReference>
<evidence type="ECO:0000313" key="5">
    <source>
        <dbReference type="EMBL" id="EFJ23775.1"/>
    </source>
</evidence>